<evidence type="ECO:0000313" key="4">
    <source>
        <dbReference type="EMBL" id="VFK04875.1"/>
    </source>
</evidence>
<sequence>MNINDFTGRNHPDEMIERDATEDSVYMQNAAGKLPTGRYREPVSVEQKGKWMDRNHFKYTSNSDTATGVTPGIRPA</sequence>
<dbReference type="EMBL" id="CAADFJ010000216">
    <property type="protein sequence ID" value="VFK04875.1"/>
    <property type="molecule type" value="Genomic_DNA"/>
</dbReference>
<dbReference type="AlphaFoldDB" id="A0A450V8F8"/>
<organism evidence="3">
    <name type="scientific">Candidatus Kentrum eta</name>
    <dbReference type="NCBI Taxonomy" id="2126337"/>
    <lineage>
        <taxon>Bacteria</taxon>
        <taxon>Pseudomonadati</taxon>
        <taxon>Pseudomonadota</taxon>
        <taxon>Gammaproteobacteria</taxon>
        <taxon>Candidatus Kentrum</taxon>
    </lineage>
</organism>
<evidence type="ECO:0000313" key="3">
    <source>
        <dbReference type="EMBL" id="VFK01112.1"/>
    </source>
</evidence>
<gene>
    <name evidence="3" type="ORF">BECKH772A_GA0070896_102144</name>
    <name evidence="2" type="ORF">BECKH772B_GA0070898_102182</name>
    <name evidence="4" type="ORF">BECKH772C_GA0070978_102164</name>
</gene>
<dbReference type="EMBL" id="CAADFI010000218">
    <property type="protein sequence ID" value="VFK01102.1"/>
    <property type="molecule type" value="Genomic_DNA"/>
</dbReference>
<protein>
    <submittedName>
        <fullName evidence="3">Uncharacterized protein</fullName>
    </submittedName>
</protein>
<evidence type="ECO:0000256" key="1">
    <source>
        <dbReference type="SAM" id="MobiDB-lite"/>
    </source>
</evidence>
<feature type="region of interest" description="Disordered" evidence="1">
    <location>
        <begin position="1"/>
        <end position="21"/>
    </location>
</feature>
<evidence type="ECO:0000313" key="2">
    <source>
        <dbReference type="EMBL" id="VFK01102.1"/>
    </source>
</evidence>
<dbReference type="EMBL" id="CAADFG010000214">
    <property type="protein sequence ID" value="VFK01112.1"/>
    <property type="molecule type" value="Genomic_DNA"/>
</dbReference>
<feature type="compositionally biased region" description="Basic and acidic residues" evidence="1">
    <location>
        <begin position="8"/>
        <end position="21"/>
    </location>
</feature>
<proteinExistence type="predicted"/>
<name>A0A450V8F8_9GAMM</name>
<accession>A0A450V8F8</accession>
<reference evidence="3" key="1">
    <citation type="submission" date="2019-02" db="EMBL/GenBank/DDBJ databases">
        <authorList>
            <person name="Gruber-Vodicka R. H."/>
            <person name="Seah K. B. B."/>
        </authorList>
    </citation>
    <scope>NUCLEOTIDE SEQUENCE</scope>
    <source>
        <strain evidence="4">BECK_SA2B12</strain>
        <strain evidence="3">BECK_SA2B15</strain>
        <strain evidence="2">BECK_SA2B20</strain>
    </source>
</reference>